<reference evidence="2" key="2">
    <citation type="submission" date="2015-01" db="EMBL/GenBank/DDBJ databases">
        <title>Evolutionary Origins and Diversification of the Mycorrhizal Mutualists.</title>
        <authorList>
            <consortium name="DOE Joint Genome Institute"/>
            <consortium name="Mycorrhizal Genomics Consortium"/>
            <person name="Kohler A."/>
            <person name="Kuo A."/>
            <person name="Nagy L.G."/>
            <person name="Floudas D."/>
            <person name="Copeland A."/>
            <person name="Barry K.W."/>
            <person name="Cichocki N."/>
            <person name="Veneault-Fourrey C."/>
            <person name="LaButti K."/>
            <person name="Lindquist E.A."/>
            <person name="Lipzen A."/>
            <person name="Lundell T."/>
            <person name="Morin E."/>
            <person name="Murat C."/>
            <person name="Riley R."/>
            <person name="Ohm R."/>
            <person name="Sun H."/>
            <person name="Tunlid A."/>
            <person name="Henrissat B."/>
            <person name="Grigoriev I.V."/>
            <person name="Hibbett D.S."/>
            <person name="Martin F."/>
        </authorList>
    </citation>
    <scope>NUCLEOTIDE SEQUENCE [LARGE SCALE GENOMIC DNA]</scope>
    <source>
        <strain evidence="2">LaAM-08-1</strain>
    </source>
</reference>
<keyword evidence="2" id="KW-1185">Reference proteome</keyword>
<evidence type="ECO:0000313" key="2">
    <source>
        <dbReference type="Proteomes" id="UP000054477"/>
    </source>
</evidence>
<proteinExistence type="predicted"/>
<sequence length="127" mass="14582">MQRYQRPSRSYPTQPRMRHYMPYAQNTIYVYNDPTRPRTHASKEYARRCIGHALRQLRAEQMASYWVLFGDIHSSRSDPVRHFLIRGITPNFGTTADDFLAAGDASIVMNVLFCSSFSVEEASNGSS</sequence>
<gene>
    <name evidence="1" type="ORF">K443DRAFT_13577</name>
</gene>
<evidence type="ECO:0000313" key="1">
    <source>
        <dbReference type="EMBL" id="KIJ92466.1"/>
    </source>
</evidence>
<organism evidence="1 2">
    <name type="scientific">Laccaria amethystina LaAM-08-1</name>
    <dbReference type="NCBI Taxonomy" id="1095629"/>
    <lineage>
        <taxon>Eukaryota</taxon>
        <taxon>Fungi</taxon>
        <taxon>Dikarya</taxon>
        <taxon>Basidiomycota</taxon>
        <taxon>Agaricomycotina</taxon>
        <taxon>Agaricomycetes</taxon>
        <taxon>Agaricomycetidae</taxon>
        <taxon>Agaricales</taxon>
        <taxon>Agaricineae</taxon>
        <taxon>Hydnangiaceae</taxon>
        <taxon>Laccaria</taxon>
    </lineage>
</organism>
<dbReference type="AlphaFoldDB" id="A0A0C9X4A1"/>
<dbReference type="Proteomes" id="UP000054477">
    <property type="component" value="Unassembled WGS sequence"/>
</dbReference>
<dbReference type="HOGENOM" id="CLU_1970896_0_0_1"/>
<reference evidence="1 2" key="1">
    <citation type="submission" date="2014-04" db="EMBL/GenBank/DDBJ databases">
        <authorList>
            <consortium name="DOE Joint Genome Institute"/>
            <person name="Kuo A."/>
            <person name="Kohler A."/>
            <person name="Nagy L.G."/>
            <person name="Floudas D."/>
            <person name="Copeland A."/>
            <person name="Barry K.W."/>
            <person name="Cichocki N."/>
            <person name="Veneault-Fourrey C."/>
            <person name="LaButti K."/>
            <person name="Lindquist E.A."/>
            <person name="Lipzen A."/>
            <person name="Lundell T."/>
            <person name="Morin E."/>
            <person name="Murat C."/>
            <person name="Sun H."/>
            <person name="Tunlid A."/>
            <person name="Henrissat B."/>
            <person name="Grigoriev I.V."/>
            <person name="Hibbett D.S."/>
            <person name="Martin F."/>
            <person name="Nordberg H.P."/>
            <person name="Cantor M.N."/>
            <person name="Hua S.X."/>
        </authorList>
    </citation>
    <scope>NUCLEOTIDE SEQUENCE [LARGE SCALE GENOMIC DNA]</scope>
    <source>
        <strain evidence="1 2">LaAM-08-1</strain>
    </source>
</reference>
<name>A0A0C9X4A1_9AGAR</name>
<dbReference type="EMBL" id="KN838907">
    <property type="protein sequence ID" value="KIJ92466.1"/>
    <property type="molecule type" value="Genomic_DNA"/>
</dbReference>
<protein>
    <submittedName>
        <fullName evidence="1">Uncharacterized protein</fullName>
    </submittedName>
</protein>
<accession>A0A0C9X4A1</accession>